<evidence type="ECO:0000256" key="1">
    <source>
        <dbReference type="SAM" id="MobiDB-lite"/>
    </source>
</evidence>
<dbReference type="EMBL" id="VSWC01000171">
    <property type="protein sequence ID" value="KAA1070718.1"/>
    <property type="molecule type" value="Genomic_DNA"/>
</dbReference>
<proteinExistence type="predicted"/>
<reference evidence="4 5" key="1">
    <citation type="submission" date="2019-05" db="EMBL/GenBank/DDBJ databases">
        <title>Emergence of the Ug99 lineage of the wheat stem rust pathogen through somatic hybridization.</title>
        <authorList>
            <person name="Li F."/>
            <person name="Upadhyaya N.M."/>
            <person name="Sperschneider J."/>
            <person name="Matny O."/>
            <person name="Nguyen-Phuc H."/>
            <person name="Mago R."/>
            <person name="Raley C."/>
            <person name="Miller M.E."/>
            <person name="Silverstein K.A.T."/>
            <person name="Henningsen E."/>
            <person name="Hirsch C.D."/>
            <person name="Visser B."/>
            <person name="Pretorius Z.A."/>
            <person name="Steffenson B.J."/>
            <person name="Schwessinger B."/>
            <person name="Dodds P.N."/>
            <person name="Figueroa M."/>
        </authorList>
    </citation>
    <scope>NUCLEOTIDE SEQUENCE [LARGE SCALE GENOMIC DNA]</scope>
    <source>
        <strain evidence="2">21-0</strain>
        <strain evidence="3 5">Ug99</strain>
    </source>
</reference>
<name>A0A5B0M3Y3_PUCGR</name>
<organism evidence="2 4">
    <name type="scientific">Puccinia graminis f. sp. tritici</name>
    <dbReference type="NCBI Taxonomy" id="56615"/>
    <lineage>
        <taxon>Eukaryota</taxon>
        <taxon>Fungi</taxon>
        <taxon>Dikarya</taxon>
        <taxon>Basidiomycota</taxon>
        <taxon>Pucciniomycotina</taxon>
        <taxon>Pucciniomycetes</taxon>
        <taxon>Pucciniales</taxon>
        <taxon>Pucciniaceae</taxon>
        <taxon>Puccinia</taxon>
    </lineage>
</organism>
<feature type="region of interest" description="Disordered" evidence="1">
    <location>
        <begin position="1"/>
        <end position="31"/>
    </location>
</feature>
<accession>A0A5B0M3Y3</accession>
<evidence type="ECO:0000313" key="5">
    <source>
        <dbReference type="Proteomes" id="UP000325313"/>
    </source>
</evidence>
<keyword evidence="4" id="KW-1185">Reference proteome</keyword>
<protein>
    <submittedName>
        <fullName evidence="2">Uncharacterized protein</fullName>
    </submittedName>
</protein>
<dbReference type="Proteomes" id="UP000324748">
    <property type="component" value="Unassembled WGS sequence"/>
</dbReference>
<comment type="caution">
    <text evidence="2">The sequence shown here is derived from an EMBL/GenBank/DDBJ whole genome shotgun (WGS) entry which is preliminary data.</text>
</comment>
<dbReference type="Proteomes" id="UP000325313">
    <property type="component" value="Unassembled WGS sequence"/>
</dbReference>
<evidence type="ECO:0000313" key="3">
    <source>
        <dbReference type="EMBL" id="KAA1125753.1"/>
    </source>
</evidence>
<dbReference type="AlphaFoldDB" id="A0A5B0M3Y3"/>
<gene>
    <name evidence="2" type="ORF">PGT21_022003</name>
    <name evidence="3" type="ORF">PGTUg99_014504</name>
</gene>
<evidence type="ECO:0000313" key="2">
    <source>
        <dbReference type="EMBL" id="KAA1070718.1"/>
    </source>
</evidence>
<evidence type="ECO:0000313" key="4">
    <source>
        <dbReference type="Proteomes" id="UP000324748"/>
    </source>
</evidence>
<sequence>MIKSISPLAESAPTPTTPTSTRRLRPRVPPVVYTARPRSVVHINTPDSIIGDGQITASSWKPTMSASCLRAGP</sequence>
<dbReference type="EMBL" id="VDEP01000175">
    <property type="protein sequence ID" value="KAA1125753.1"/>
    <property type="molecule type" value="Genomic_DNA"/>
</dbReference>